<dbReference type="SUPFAM" id="SSF48439">
    <property type="entry name" value="Protein prenylyltransferase"/>
    <property type="match status" value="2"/>
</dbReference>
<feature type="repeat" description="TPR" evidence="3">
    <location>
        <begin position="77"/>
        <end position="110"/>
    </location>
</feature>
<evidence type="ECO:0000313" key="4">
    <source>
        <dbReference type="EMBL" id="CAA9355702.1"/>
    </source>
</evidence>
<feature type="repeat" description="TPR" evidence="3">
    <location>
        <begin position="9"/>
        <end position="42"/>
    </location>
</feature>
<feature type="repeat" description="TPR" evidence="3">
    <location>
        <begin position="247"/>
        <end position="280"/>
    </location>
</feature>
<organism evidence="4">
    <name type="scientific">uncultured Microcoleus sp</name>
    <dbReference type="NCBI Taxonomy" id="259945"/>
    <lineage>
        <taxon>Bacteria</taxon>
        <taxon>Bacillati</taxon>
        <taxon>Cyanobacteriota</taxon>
        <taxon>Cyanophyceae</taxon>
        <taxon>Oscillatoriophycideae</taxon>
        <taxon>Oscillatoriales</taxon>
        <taxon>Microcoleaceae</taxon>
        <taxon>Microcoleus</taxon>
        <taxon>environmental samples</taxon>
    </lineage>
</organism>
<gene>
    <name evidence="4" type="ORF">AVDCRST_MAG84-3130</name>
</gene>
<name>A0A6J4MC29_9CYAN</name>
<dbReference type="PROSITE" id="PS50005">
    <property type="entry name" value="TPR"/>
    <property type="match status" value="7"/>
</dbReference>
<feature type="repeat" description="TPR" evidence="3">
    <location>
        <begin position="145"/>
        <end position="178"/>
    </location>
</feature>
<dbReference type="PANTHER" id="PTHR44858:SF1">
    <property type="entry name" value="UDP-N-ACETYLGLUCOSAMINE--PEPTIDE N-ACETYLGLUCOSAMINYLTRANSFERASE SPINDLY-RELATED"/>
    <property type="match status" value="1"/>
</dbReference>
<dbReference type="NCBIfam" id="NF047558">
    <property type="entry name" value="TPR_END_plus"/>
    <property type="match status" value="1"/>
</dbReference>
<dbReference type="PANTHER" id="PTHR44858">
    <property type="entry name" value="TETRATRICOPEPTIDE REPEAT PROTEIN 6"/>
    <property type="match status" value="1"/>
</dbReference>
<dbReference type="Pfam" id="PF13181">
    <property type="entry name" value="TPR_8"/>
    <property type="match status" value="1"/>
</dbReference>
<dbReference type="AlphaFoldDB" id="A0A6J4MC29"/>
<evidence type="ECO:0000256" key="2">
    <source>
        <dbReference type="ARBA" id="ARBA00022803"/>
    </source>
</evidence>
<sequence>MNLIQNLEAAWYYHLGSRHLEANDDHAALANFNRAVKLQSDHYKAWFGRGMALGNLERHLEALNSFDEALAVQPNASFGWHNRAIALGKLGQRLEALNSFDRALEFNPCAASIWHNRGLTLVDMGLYDKAVQSFDRSLNLHPEAAWAWYNRGNALLELKLYYLALNSFDRAIEFNPDDAKAWYNRGIAANSMGLYKQAVASFSRSLALKPGRAEAVGERRVALEKLVGLNQRNSKFTPTSERPFEDYLIWYNRGVELARKGCYSEAIACYETALEINPDFANAFYNKACCYALQGFADLALDNLQRAVEFMPNLYRELALADSDLSCIWKQERFEALIQG</sequence>
<evidence type="ECO:0000256" key="1">
    <source>
        <dbReference type="ARBA" id="ARBA00022737"/>
    </source>
</evidence>
<proteinExistence type="predicted"/>
<dbReference type="PROSITE" id="PS50293">
    <property type="entry name" value="TPR_REGION"/>
    <property type="match status" value="1"/>
</dbReference>
<dbReference type="InterPro" id="IPR019734">
    <property type="entry name" value="TPR_rpt"/>
</dbReference>
<reference evidence="4" key="1">
    <citation type="submission" date="2020-02" db="EMBL/GenBank/DDBJ databases">
        <authorList>
            <person name="Meier V. D."/>
        </authorList>
    </citation>
    <scope>NUCLEOTIDE SEQUENCE</scope>
    <source>
        <strain evidence="4">AVDCRST_MAG84</strain>
    </source>
</reference>
<feature type="repeat" description="TPR" evidence="3">
    <location>
        <begin position="43"/>
        <end position="76"/>
    </location>
</feature>
<dbReference type="EMBL" id="CADCTZ010000601">
    <property type="protein sequence ID" value="CAA9355702.1"/>
    <property type="molecule type" value="Genomic_DNA"/>
</dbReference>
<keyword evidence="1" id="KW-0677">Repeat</keyword>
<protein>
    <submittedName>
        <fullName evidence="4">TPR domain protein, putative component of TonB system</fullName>
    </submittedName>
</protein>
<dbReference type="Gene3D" id="1.25.40.10">
    <property type="entry name" value="Tetratricopeptide repeat domain"/>
    <property type="match status" value="4"/>
</dbReference>
<accession>A0A6J4MC29</accession>
<evidence type="ECO:0000256" key="3">
    <source>
        <dbReference type="PROSITE-ProRule" id="PRU00339"/>
    </source>
</evidence>
<dbReference type="Pfam" id="PF00515">
    <property type="entry name" value="TPR_1"/>
    <property type="match status" value="3"/>
</dbReference>
<dbReference type="SMART" id="SM00028">
    <property type="entry name" value="TPR"/>
    <property type="match status" value="8"/>
</dbReference>
<dbReference type="InterPro" id="IPR011990">
    <property type="entry name" value="TPR-like_helical_dom_sf"/>
</dbReference>
<keyword evidence="2 3" id="KW-0802">TPR repeat</keyword>
<feature type="repeat" description="TPR" evidence="3">
    <location>
        <begin position="179"/>
        <end position="212"/>
    </location>
</feature>
<dbReference type="InterPro" id="IPR050498">
    <property type="entry name" value="Ycf3"/>
</dbReference>
<dbReference type="Pfam" id="PF13432">
    <property type="entry name" value="TPR_16"/>
    <property type="match status" value="1"/>
</dbReference>
<feature type="repeat" description="TPR" evidence="3">
    <location>
        <begin position="111"/>
        <end position="144"/>
    </location>
</feature>